<evidence type="ECO:0000256" key="3">
    <source>
        <dbReference type="ARBA" id="ARBA00022692"/>
    </source>
</evidence>
<dbReference type="AlphaFoldDB" id="A0A9P6ZZ28"/>
<comment type="subcellular location">
    <subcellularLocation>
        <location evidence="1">Membrane</location>
        <topology evidence="1">Multi-pass membrane protein</topology>
    </subcellularLocation>
</comment>
<dbReference type="GO" id="GO:0016020">
    <property type="term" value="C:membrane"/>
    <property type="evidence" value="ECO:0007669"/>
    <property type="project" value="UniProtKB-SubCell"/>
</dbReference>
<dbReference type="Gene3D" id="1.20.1740.10">
    <property type="entry name" value="Amino acid/polyamine transporter I"/>
    <property type="match status" value="1"/>
</dbReference>
<feature type="non-terminal residue" evidence="6">
    <location>
        <position position="81"/>
    </location>
</feature>
<evidence type="ECO:0000256" key="5">
    <source>
        <dbReference type="ARBA" id="ARBA00023136"/>
    </source>
</evidence>
<dbReference type="OrthoDB" id="10054429at2759"/>
<keyword evidence="3" id="KW-0812">Transmembrane</keyword>
<organism evidence="6 7">
    <name type="scientific">Suillus placidus</name>
    <dbReference type="NCBI Taxonomy" id="48579"/>
    <lineage>
        <taxon>Eukaryota</taxon>
        <taxon>Fungi</taxon>
        <taxon>Dikarya</taxon>
        <taxon>Basidiomycota</taxon>
        <taxon>Agaricomycotina</taxon>
        <taxon>Agaricomycetes</taxon>
        <taxon>Agaricomycetidae</taxon>
        <taxon>Boletales</taxon>
        <taxon>Suillineae</taxon>
        <taxon>Suillaceae</taxon>
        <taxon>Suillus</taxon>
    </lineage>
</organism>
<keyword evidence="5" id="KW-0472">Membrane</keyword>
<sequence length="81" mass="8608">ISFAFSIMGLCSSIATTLNTPLLLEGPASVQPQFQVTWCWLLGSFTMCFTLGSSIAEIVSAFPTCGGLYTASAQLCPKSHR</sequence>
<dbReference type="GO" id="GO:0022857">
    <property type="term" value="F:transmembrane transporter activity"/>
    <property type="evidence" value="ECO:0007669"/>
    <property type="project" value="UniProtKB-ARBA"/>
</dbReference>
<comment type="caution">
    <text evidence="6">The sequence shown here is derived from an EMBL/GenBank/DDBJ whole genome shotgun (WGS) entry which is preliminary data.</text>
</comment>
<accession>A0A9P6ZZ28</accession>
<feature type="non-terminal residue" evidence="6">
    <location>
        <position position="1"/>
    </location>
</feature>
<evidence type="ECO:0000256" key="1">
    <source>
        <dbReference type="ARBA" id="ARBA00004141"/>
    </source>
</evidence>
<keyword evidence="4" id="KW-1133">Transmembrane helix</keyword>
<protein>
    <submittedName>
        <fullName evidence="6">Uncharacterized protein</fullName>
    </submittedName>
</protein>
<proteinExistence type="predicted"/>
<dbReference type="PANTHER" id="PTHR45649">
    <property type="entry name" value="AMINO-ACID PERMEASE BAT1"/>
    <property type="match status" value="1"/>
</dbReference>
<name>A0A9P6ZZ28_9AGAM</name>
<gene>
    <name evidence="6" type="ORF">EV702DRAFT_949656</name>
</gene>
<evidence type="ECO:0000256" key="4">
    <source>
        <dbReference type="ARBA" id="ARBA00022989"/>
    </source>
</evidence>
<reference evidence="6" key="1">
    <citation type="journal article" date="2020" name="New Phytol.">
        <title>Comparative genomics reveals dynamic genome evolution in host specialist ectomycorrhizal fungi.</title>
        <authorList>
            <person name="Lofgren L.A."/>
            <person name="Nguyen N.H."/>
            <person name="Vilgalys R."/>
            <person name="Ruytinx J."/>
            <person name="Liao H.L."/>
            <person name="Branco S."/>
            <person name="Kuo A."/>
            <person name="LaButti K."/>
            <person name="Lipzen A."/>
            <person name="Andreopoulos W."/>
            <person name="Pangilinan J."/>
            <person name="Riley R."/>
            <person name="Hundley H."/>
            <person name="Na H."/>
            <person name="Barry K."/>
            <person name="Grigoriev I.V."/>
            <person name="Stajich J.E."/>
            <person name="Kennedy P.G."/>
        </authorList>
    </citation>
    <scope>NUCLEOTIDE SEQUENCE</scope>
    <source>
        <strain evidence="6">DOB743</strain>
    </source>
</reference>
<evidence type="ECO:0000256" key="2">
    <source>
        <dbReference type="ARBA" id="ARBA00022448"/>
    </source>
</evidence>
<dbReference type="EMBL" id="JABBWD010000014">
    <property type="protein sequence ID" value="KAG1778782.1"/>
    <property type="molecule type" value="Genomic_DNA"/>
</dbReference>
<evidence type="ECO:0000313" key="7">
    <source>
        <dbReference type="Proteomes" id="UP000714275"/>
    </source>
</evidence>
<evidence type="ECO:0000313" key="6">
    <source>
        <dbReference type="EMBL" id="KAG1778782.1"/>
    </source>
</evidence>
<keyword evidence="7" id="KW-1185">Reference proteome</keyword>
<keyword evidence="2" id="KW-0813">Transport</keyword>
<dbReference type="PANTHER" id="PTHR45649:SF9">
    <property type="entry name" value="AMINO-ACID PERMEASE 2"/>
    <property type="match status" value="1"/>
</dbReference>
<dbReference type="Proteomes" id="UP000714275">
    <property type="component" value="Unassembled WGS sequence"/>
</dbReference>